<evidence type="ECO:0000256" key="2">
    <source>
        <dbReference type="ARBA" id="ARBA00023015"/>
    </source>
</evidence>
<dbReference type="InterPro" id="IPR013249">
    <property type="entry name" value="RNA_pol_sigma70_r4_t2"/>
</dbReference>
<dbReference type="PANTHER" id="PTHR43133">
    <property type="entry name" value="RNA POLYMERASE ECF-TYPE SIGMA FACTO"/>
    <property type="match status" value="1"/>
</dbReference>
<dbReference type="Proteomes" id="UP000624709">
    <property type="component" value="Unassembled WGS sequence"/>
</dbReference>
<keyword evidence="8" id="KW-1185">Reference proteome</keyword>
<dbReference type="InterPro" id="IPR039425">
    <property type="entry name" value="RNA_pol_sigma-70-like"/>
</dbReference>
<dbReference type="PANTHER" id="PTHR43133:SF50">
    <property type="entry name" value="ECF RNA POLYMERASE SIGMA FACTOR SIGM"/>
    <property type="match status" value="1"/>
</dbReference>
<dbReference type="InterPro" id="IPR036388">
    <property type="entry name" value="WH-like_DNA-bd_sf"/>
</dbReference>
<evidence type="ECO:0000256" key="4">
    <source>
        <dbReference type="ARBA" id="ARBA00023125"/>
    </source>
</evidence>
<evidence type="ECO:0000256" key="1">
    <source>
        <dbReference type="ARBA" id="ARBA00010641"/>
    </source>
</evidence>
<sequence length="173" mass="19770">MDQHDEDEFRQFAVARLDDLRGLAYLACGDWQKAEDAASTALTKLYVNWRKVTSPHRYACRVVISSVMDESRRPWRREWVASAEALDRPEVNSVDRHSESLDVGNALRRLPSGQRAVLVLRFYGEFSVDEVAGILHKSAVTVESQTAHGLANLRNLLTEQDALPIFQFEERER</sequence>
<accession>A0ABQ4B5R5</accession>
<dbReference type="InterPro" id="IPR013324">
    <property type="entry name" value="RNA_pol_sigma_r3/r4-like"/>
</dbReference>
<protein>
    <submittedName>
        <fullName evidence="7">RNA polymerase sigma24 factor</fullName>
    </submittedName>
</protein>
<dbReference type="SUPFAM" id="SSF88659">
    <property type="entry name" value="Sigma3 and sigma4 domains of RNA polymerase sigma factors"/>
    <property type="match status" value="1"/>
</dbReference>
<feature type="domain" description="RNA polymerase sigma factor 70 region 4 type 2" evidence="6">
    <location>
        <begin position="103"/>
        <end position="153"/>
    </location>
</feature>
<name>A0ABQ4B5R5_9ACTN</name>
<evidence type="ECO:0000313" key="8">
    <source>
        <dbReference type="Proteomes" id="UP000624709"/>
    </source>
</evidence>
<dbReference type="Gene3D" id="1.10.1740.10">
    <property type="match status" value="1"/>
</dbReference>
<dbReference type="EMBL" id="BOMS01000026">
    <property type="protein sequence ID" value="GIE65922.1"/>
    <property type="molecule type" value="Genomic_DNA"/>
</dbReference>
<gene>
    <name evidence="7" type="primary">rpoE_3</name>
    <name evidence="7" type="ORF">Apa02nite_020300</name>
</gene>
<dbReference type="NCBIfam" id="TIGR02937">
    <property type="entry name" value="sigma70-ECF"/>
    <property type="match status" value="1"/>
</dbReference>
<evidence type="ECO:0000256" key="5">
    <source>
        <dbReference type="ARBA" id="ARBA00023163"/>
    </source>
</evidence>
<evidence type="ECO:0000259" key="6">
    <source>
        <dbReference type="Pfam" id="PF08281"/>
    </source>
</evidence>
<dbReference type="Pfam" id="PF08281">
    <property type="entry name" value="Sigma70_r4_2"/>
    <property type="match status" value="1"/>
</dbReference>
<dbReference type="RefSeq" id="WP_203824798.1">
    <property type="nucleotide sequence ID" value="NZ_BAAATY010000004.1"/>
</dbReference>
<dbReference type="InterPro" id="IPR014284">
    <property type="entry name" value="RNA_pol_sigma-70_dom"/>
</dbReference>
<dbReference type="InterPro" id="IPR013325">
    <property type="entry name" value="RNA_pol_sigma_r2"/>
</dbReference>
<keyword evidence="2" id="KW-0805">Transcription regulation</keyword>
<comment type="caution">
    <text evidence="7">The sequence shown here is derived from an EMBL/GenBank/DDBJ whole genome shotgun (WGS) entry which is preliminary data.</text>
</comment>
<comment type="similarity">
    <text evidence="1">Belongs to the sigma-70 factor family. ECF subfamily.</text>
</comment>
<keyword evidence="5" id="KW-0804">Transcription</keyword>
<reference evidence="7 8" key="1">
    <citation type="submission" date="2021-01" db="EMBL/GenBank/DDBJ databases">
        <title>Whole genome shotgun sequence of Actinoplanes palleronii NBRC 14916.</title>
        <authorList>
            <person name="Komaki H."/>
            <person name="Tamura T."/>
        </authorList>
    </citation>
    <scope>NUCLEOTIDE SEQUENCE [LARGE SCALE GENOMIC DNA]</scope>
    <source>
        <strain evidence="7 8">NBRC 14916</strain>
    </source>
</reference>
<evidence type="ECO:0000313" key="7">
    <source>
        <dbReference type="EMBL" id="GIE65922.1"/>
    </source>
</evidence>
<keyword evidence="4" id="KW-0238">DNA-binding</keyword>
<organism evidence="7 8">
    <name type="scientific">Actinoplanes palleronii</name>
    <dbReference type="NCBI Taxonomy" id="113570"/>
    <lineage>
        <taxon>Bacteria</taxon>
        <taxon>Bacillati</taxon>
        <taxon>Actinomycetota</taxon>
        <taxon>Actinomycetes</taxon>
        <taxon>Micromonosporales</taxon>
        <taxon>Micromonosporaceae</taxon>
        <taxon>Actinoplanes</taxon>
    </lineage>
</organism>
<proteinExistence type="inferred from homology"/>
<evidence type="ECO:0000256" key="3">
    <source>
        <dbReference type="ARBA" id="ARBA00023082"/>
    </source>
</evidence>
<dbReference type="Gene3D" id="1.10.10.10">
    <property type="entry name" value="Winged helix-like DNA-binding domain superfamily/Winged helix DNA-binding domain"/>
    <property type="match status" value="1"/>
</dbReference>
<keyword evidence="3" id="KW-0731">Sigma factor</keyword>
<dbReference type="SUPFAM" id="SSF88946">
    <property type="entry name" value="Sigma2 domain of RNA polymerase sigma factors"/>
    <property type="match status" value="1"/>
</dbReference>